<evidence type="ECO:0000313" key="1">
    <source>
        <dbReference type="EMBL" id="DAF50506.1"/>
    </source>
</evidence>
<name>A0A8S5SIX0_9CAUD</name>
<sequence>MFNYGVDSDSSAVCLSILCKKQPAAWEPWRFAAGGVVEGVSPISGFCGSTLPPPGKTGAALREWYSAI</sequence>
<reference evidence="1" key="1">
    <citation type="journal article" date="2021" name="Proc. Natl. Acad. Sci. U.S.A.">
        <title>A Catalog of Tens of Thousands of Viruses from Human Metagenomes Reveals Hidden Associations with Chronic Diseases.</title>
        <authorList>
            <person name="Tisza M.J."/>
            <person name="Buck C.B."/>
        </authorList>
    </citation>
    <scope>NUCLEOTIDE SEQUENCE</scope>
    <source>
        <strain evidence="1">CtuIn11</strain>
    </source>
</reference>
<proteinExistence type="predicted"/>
<protein>
    <submittedName>
        <fullName evidence="1">Uncharacterized protein</fullName>
    </submittedName>
</protein>
<organism evidence="1">
    <name type="scientific">Myoviridae sp. ctuIn11</name>
    <dbReference type="NCBI Taxonomy" id="2827715"/>
    <lineage>
        <taxon>Viruses</taxon>
        <taxon>Duplodnaviria</taxon>
        <taxon>Heunggongvirae</taxon>
        <taxon>Uroviricota</taxon>
        <taxon>Caudoviricetes</taxon>
    </lineage>
</organism>
<dbReference type="EMBL" id="BK032596">
    <property type="protein sequence ID" value="DAF50506.1"/>
    <property type="molecule type" value="Genomic_DNA"/>
</dbReference>
<accession>A0A8S5SIX0</accession>